<feature type="region of interest" description="Disordered" evidence="1">
    <location>
        <begin position="218"/>
        <end position="259"/>
    </location>
</feature>
<dbReference type="VEuPathDB" id="FungiDB:F503_04450"/>
<dbReference type="OMA" id="DCPTFTT"/>
<dbReference type="STRING" id="1262450.S3CQJ9"/>
<gene>
    <name evidence="3" type="ORF">F503_04450</name>
</gene>
<dbReference type="eggNOG" id="ENOG502S535">
    <property type="taxonomic scope" value="Eukaryota"/>
</dbReference>
<dbReference type="PANTHER" id="PTHR28243">
    <property type="entry name" value="AGL049CP"/>
    <property type="match status" value="1"/>
</dbReference>
<evidence type="ECO:0000313" key="3">
    <source>
        <dbReference type="EMBL" id="EPE08863.1"/>
    </source>
</evidence>
<feature type="domain" description="Pyridoxamine 5'-phosphate oxidase Alr4036 family FMN-binding" evidence="2">
    <location>
        <begin position="31"/>
        <end position="171"/>
    </location>
</feature>
<dbReference type="InterPro" id="IPR024624">
    <property type="entry name" value="Pyridox_Oxase_Alr4036_FMN-bd"/>
</dbReference>
<dbReference type="GO" id="GO:0010181">
    <property type="term" value="F:FMN binding"/>
    <property type="evidence" value="ECO:0007669"/>
    <property type="project" value="InterPro"/>
</dbReference>
<dbReference type="AlphaFoldDB" id="S3CQJ9"/>
<dbReference type="InterPro" id="IPR012349">
    <property type="entry name" value="Split_barrel_FMN-bd"/>
</dbReference>
<dbReference type="Proteomes" id="UP000016923">
    <property type="component" value="Unassembled WGS sequence"/>
</dbReference>
<accession>S3CQJ9</accession>
<evidence type="ECO:0000259" key="2">
    <source>
        <dbReference type="Pfam" id="PF12766"/>
    </source>
</evidence>
<dbReference type="OrthoDB" id="5394411at2759"/>
<reference evidence="3 4" key="1">
    <citation type="journal article" date="2013" name="BMC Genomics">
        <title>The genome and transcriptome of the pine saprophyte Ophiostoma piceae, and a comparison with the bark beetle-associated pine pathogen Grosmannia clavigera.</title>
        <authorList>
            <person name="Haridas S."/>
            <person name="Wang Y."/>
            <person name="Lim L."/>
            <person name="Massoumi Alamouti S."/>
            <person name="Jackman S."/>
            <person name="Docking R."/>
            <person name="Robertson G."/>
            <person name="Birol I."/>
            <person name="Bohlmann J."/>
            <person name="Breuil C."/>
        </authorList>
    </citation>
    <scope>NUCLEOTIDE SEQUENCE [LARGE SCALE GENOMIC DNA]</scope>
    <source>
        <strain evidence="3 4">UAMH 11346</strain>
    </source>
</reference>
<dbReference type="Gene3D" id="2.30.110.10">
    <property type="entry name" value="Electron Transport, Fmn-binding Protein, Chain A"/>
    <property type="match status" value="1"/>
</dbReference>
<organism evidence="3 4">
    <name type="scientific">Ophiostoma piceae (strain UAMH 11346)</name>
    <name type="common">Sap stain fungus</name>
    <dbReference type="NCBI Taxonomy" id="1262450"/>
    <lineage>
        <taxon>Eukaryota</taxon>
        <taxon>Fungi</taxon>
        <taxon>Dikarya</taxon>
        <taxon>Ascomycota</taxon>
        <taxon>Pezizomycotina</taxon>
        <taxon>Sordariomycetes</taxon>
        <taxon>Sordariomycetidae</taxon>
        <taxon>Ophiostomatales</taxon>
        <taxon>Ophiostomataceae</taxon>
        <taxon>Ophiostoma</taxon>
    </lineage>
</organism>
<dbReference type="SUPFAM" id="SSF50475">
    <property type="entry name" value="FMN-binding split barrel"/>
    <property type="match status" value="1"/>
</dbReference>
<dbReference type="PANTHER" id="PTHR28243:SF1">
    <property type="entry name" value="PYRIDOXAMINE 5'-PHOSPHATE OXIDASE ALR4036 FAMILY FMN-BINDING DOMAIN-CONTAINING PROTEIN"/>
    <property type="match status" value="1"/>
</dbReference>
<dbReference type="HOGENOM" id="CLU_061619_0_0_1"/>
<evidence type="ECO:0000256" key="1">
    <source>
        <dbReference type="SAM" id="MobiDB-lite"/>
    </source>
</evidence>
<dbReference type="EMBL" id="KE148148">
    <property type="protein sequence ID" value="EPE08863.1"/>
    <property type="molecule type" value="Genomic_DNA"/>
</dbReference>
<evidence type="ECO:0000313" key="4">
    <source>
        <dbReference type="Proteomes" id="UP000016923"/>
    </source>
</evidence>
<sequence length="328" mass="35360">MHAQHSMLIRTPTASSTMAALAPPATSAAAPWRAQFLQQLSRMPMPLCAVSTLHPTDDGSPAAKPSTFPTIATPRVRSCVCRGLWGTLPENAKNPAPRNPAVYESDLPVFTTDARMAKAWELAASAPSGSTTAELGKASTNMTGGGGPIEAVWWASESGTQWRVRGTAWVLGPDVDDAAGEVARSAIQKYMRKAAPDSSSSSTASDWSWPREITAHFGNLSPGMRGSFRNPTPGLPRPRRGDEGNTKPGEGMGTPVGNDHLEDPEARANFRVVVIVPEEVDQVDLSKGDDPRRWVYTYVGEDRQHSKNPRLGEDVEIINGWAKQEVWP</sequence>
<protein>
    <submittedName>
        <fullName evidence="3">Zn 2cys6 transcription factor</fullName>
    </submittedName>
</protein>
<dbReference type="Pfam" id="PF12766">
    <property type="entry name" value="Pyridox_oxase_2"/>
    <property type="match status" value="1"/>
</dbReference>
<name>S3CQJ9_OPHP1</name>
<keyword evidence="4" id="KW-1185">Reference proteome</keyword>
<proteinExistence type="predicted"/>